<name>A0A1M5IBL0_9ACTN</name>
<feature type="transmembrane region" description="Helical" evidence="1">
    <location>
        <begin position="20"/>
        <end position="37"/>
    </location>
</feature>
<dbReference type="OrthoDB" id="4556498at2"/>
<proteinExistence type="predicted"/>
<dbReference type="STRING" id="1206085.SAMN05443575_1840"/>
<accession>A0A1M5IBL0</accession>
<organism evidence="2 3">
    <name type="scientific">Jatrophihabitans endophyticus</name>
    <dbReference type="NCBI Taxonomy" id="1206085"/>
    <lineage>
        <taxon>Bacteria</taxon>
        <taxon>Bacillati</taxon>
        <taxon>Actinomycetota</taxon>
        <taxon>Actinomycetes</taxon>
        <taxon>Jatrophihabitantales</taxon>
        <taxon>Jatrophihabitantaceae</taxon>
        <taxon>Jatrophihabitans</taxon>
    </lineage>
</organism>
<evidence type="ECO:0000313" key="3">
    <source>
        <dbReference type="Proteomes" id="UP000186132"/>
    </source>
</evidence>
<gene>
    <name evidence="2" type="ORF">SAMN05443575_1840</name>
</gene>
<dbReference type="RefSeq" id="WP_073388861.1">
    <property type="nucleotide sequence ID" value="NZ_FQVU01000002.1"/>
</dbReference>
<dbReference type="EMBL" id="FQVU01000002">
    <property type="protein sequence ID" value="SHG25788.1"/>
    <property type="molecule type" value="Genomic_DNA"/>
</dbReference>
<keyword evidence="1" id="KW-0812">Transmembrane</keyword>
<evidence type="ECO:0000313" key="2">
    <source>
        <dbReference type="EMBL" id="SHG25788.1"/>
    </source>
</evidence>
<reference evidence="2 3" key="1">
    <citation type="submission" date="2016-11" db="EMBL/GenBank/DDBJ databases">
        <authorList>
            <person name="Jaros S."/>
            <person name="Januszkiewicz K."/>
            <person name="Wedrychowicz H."/>
        </authorList>
    </citation>
    <scope>NUCLEOTIDE SEQUENCE [LARGE SCALE GENOMIC DNA]</scope>
    <source>
        <strain evidence="2 3">DSM 45627</strain>
    </source>
</reference>
<evidence type="ECO:0000256" key="1">
    <source>
        <dbReference type="SAM" id="Phobius"/>
    </source>
</evidence>
<keyword evidence="1" id="KW-1133">Transmembrane helix</keyword>
<keyword evidence="1" id="KW-0472">Membrane</keyword>
<dbReference type="AlphaFoldDB" id="A0A1M5IBL0"/>
<keyword evidence="3" id="KW-1185">Reference proteome</keyword>
<dbReference type="Proteomes" id="UP000186132">
    <property type="component" value="Unassembled WGS sequence"/>
</dbReference>
<feature type="transmembrane region" description="Helical" evidence="1">
    <location>
        <begin position="43"/>
        <end position="62"/>
    </location>
</feature>
<protein>
    <submittedName>
        <fullName evidence="2">Uncharacterized protein</fullName>
    </submittedName>
</protein>
<sequence length="177" mass="19187">MTDHSVPWGGQAGGRIGHHASTLLSVAVVAVVAVGLFPPPGLLAVTVPVALFAFVIAMFLLMRQHDRSLCEHCMLSMPLDAAERAARVHRRFWVAHSGSEPRILLPYLAVLVGSNFATTPYGRALWAVVQLSLIYLLLASATHRRLQPWCPWCRGGGGGSDVDETPPVLPHDDRQLT</sequence>